<reference evidence="2 3" key="1">
    <citation type="submission" date="2019-12" db="EMBL/GenBank/DDBJ databases">
        <title>Rhizobium genotypes associated with high levels of biological nitrogen fixation by grain legumes in a temperate-maritime cropping system.</title>
        <authorList>
            <person name="Maluk M."/>
            <person name="Francesc Ferrando Molina F."/>
            <person name="Lopez Del Egido L."/>
            <person name="Lafos M."/>
            <person name="Langarica-Fuentes A."/>
            <person name="Gebre Yohannes G."/>
            <person name="Young M.W."/>
            <person name="Martin P."/>
            <person name="Gantlett R."/>
            <person name="Kenicer G."/>
            <person name="Hawes C."/>
            <person name="Begg G.S."/>
            <person name="Quilliam R.S."/>
            <person name="Squire G.R."/>
            <person name="Poole P.S."/>
            <person name="Young P.W."/>
            <person name="Iannetta P.M."/>
            <person name="James E.K."/>
        </authorList>
    </citation>
    <scope>NUCLEOTIDE SEQUENCE [LARGE SCALE GENOMIC DNA]</scope>
    <source>
        <strain evidence="2 3">JHI985</strain>
    </source>
</reference>
<evidence type="ECO:0000313" key="2">
    <source>
        <dbReference type="EMBL" id="NEI51553.1"/>
    </source>
</evidence>
<accession>A0AAE5C3E3</accession>
<dbReference type="RefSeq" id="WP_165418656.1">
    <property type="nucleotide sequence ID" value="NZ_JAJAEH010000020.1"/>
</dbReference>
<feature type="compositionally biased region" description="Polar residues" evidence="1">
    <location>
        <begin position="45"/>
        <end position="55"/>
    </location>
</feature>
<protein>
    <submittedName>
        <fullName evidence="2">Uncharacterized protein</fullName>
    </submittedName>
</protein>
<sequence length="89" mass="9783">MSNGFADVFQEICIEKSEAYPRRSDKPADVACRSSLPNRLRHEYQATSASDSQMSDELHRSHPPEYGIAGGVIGLPPLRTYQSTSSGLI</sequence>
<comment type="caution">
    <text evidence="2">The sequence shown here is derived from an EMBL/GenBank/DDBJ whole genome shotgun (WGS) entry which is preliminary data.</text>
</comment>
<evidence type="ECO:0000313" key="3">
    <source>
        <dbReference type="Proteomes" id="UP000661163"/>
    </source>
</evidence>
<feature type="region of interest" description="Disordered" evidence="1">
    <location>
        <begin position="43"/>
        <end position="69"/>
    </location>
</feature>
<proteinExistence type="predicted"/>
<dbReference type="EMBL" id="WUFC01000029">
    <property type="protein sequence ID" value="NEI51553.1"/>
    <property type="molecule type" value="Genomic_DNA"/>
</dbReference>
<name>A0AAE5C3E3_9HYPH</name>
<evidence type="ECO:0000256" key="1">
    <source>
        <dbReference type="SAM" id="MobiDB-lite"/>
    </source>
</evidence>
<dbReference type="AlphaFoldDB" id="A0AAE5C3E3"/>
<organism evidence="2 3">
    <name type="scientific">Rhizobium ruizarguesonis</name>
    <dbReference type="NCBI Taxonomy" id="2081791"/>
    <lineage>
        <taxon>Bacteria</taxon>
        <taxon>Pseudomonadati</taxon>
        <taxon>Pseudomonadota</taxon>
        <taxon>Alphaproteobacteria</taxon>
        <taxon>Hyphomicrobiales</taxon>
        <taxon>Rhizobiaceae</taxon>
        <taxon>Rhizobium/Agrobacterium group</taxon>
        <taxon>Rhizobium</taxon>
    </lineage>
</organism>
<dbReference type="Proteomes" id="UP000661163">
    <property type="component" value="Unassembled WGS sequence"/>
</dbReference>
<gene>
    <name evidence="2" type="ORF">GR217_28250</name>
</gene>